<name>A0A7S0G682_9RHOD</name>
<dbReference type="EMBL" id="HBEK01019710">
    <property type="protein sequence ID" value="CAD8400753.1"/>
    <property type="molecule type" value="Transcribed_RNA"/>
</dbReference>
<organism evidence="1">
    <name type="scientific">Rhodosorus marinus</name>
    <dbReference type="NCBI Taxonomy" id="101924"/>
    <lineage>
        <taxon>Eukaryota</taxon>
        <taxon>Rhodophyta</taxon>
        <taxon>Stylonematophyceae</taxon>
        <taxon>Stylonematales</taxon>
        <taxon>Stylonemataceae</taxon>
        <taxon>Rhodosorus</taxon>
    </lineage>
</organism>
<gene>
    <name evidence="1" type="ORF">RMAR0315_LOCUS10749</name>
</gene>
<sequence length="249" mass="27779">MGAEQRTRKIADDMNPSWRAQSNPIDITESDESICTDASNIDSPGMGDSFYDRTVSIFDWDDTLLSSSFLAANNLHANSKDELPEDFKSMLEDLDTLVVSLLRDALQLGRVCVITNAETGWVELSGARFLPGVLQFMYKHNIKIVSARSTYERYYPGSPEDWKIEAFACEVKKMFPFSGELNVLVLGDSISELQAAHALAQDLPESRVKAVAFQESPSVDQLQRQISVVLSSFQEIVEYDGSFDVQLVC</sequence>
<dbReference type="PANTHER" id="PTHR38899:SF1">
    <property type="entry name" value="PROTEIN KINASE"/>
    <property type="match status" value="1"/>
</dbReference>
<reference evidence="1" key="1">
    <citation type="submission" date="2021-01" db="EMBL/GenBank/DDBJ databases">
        <authorList>
            <person name="Corre E."/>
            <person name="Pelletier E."/>
            <person name="Niang G."/>
            <person name="Scheremetjew M."/>
            <person name="Finn R."/>
            <person name="Kale V."/>
            <person name="Holt S."/>
            <person name="Cochrane G."/>
            <person name="Meng A."/>
            <person name="Brown T."/>
            <person name="Cohen L."/>
        </authorList>
    </citation>
    <scope>NUCLEOTIDE SEQUENCE</scope>
    <source>
        <strain evidence="1">UTEX LB 2760</strain>
    </source>
</reference>
<dbReference type="AlphaFoldDB" id="A0A7S0G682"/>
<protein>
    <submittedName>
        <fullName evidence="1">Uncharacterized protein</fullName>
    </submittedName>
</protein>
<evidence type="ECO:0000313" key="1">
    <source>
        <dbReference type="EMBL" id="CAD8400753.1"/>
    </source>
</evidence>
<dbReference type="PANTHER" id="PTHR38899">
    <property type="entry name" value="DOMAIN OOKINETE PROTEIN, PUTATIVE-RELATED"/>
    <property type="match status" value="1"/>
</dbReference>
<accession>A0A7S0G682</accession>
<proteinExistence type="predicted"/>